<dbReference type="Proteomes" id="UP001152795">
    <property type="component" value="Unassembled WGS sequence"/>
</dbReference>
<dbReference type="AlphaFoldDB" id="A0A7D9JSK0"/>
<organism evidence="1 2">
    <name type="scientific">Paramuricea clavata</name>
    <name type="common">Red gorgonian</name>
    <name type="synonym">Violescent sea-whip</name>
    <dbReference type="NCBI Taxonomy" id="317549"/>
    <lineage>
        <taxon>Eukaryota</taxon>
        <taxon>Metazoa</taxon>
        <taxon>Cnidaria</taxon>
        <taxon>Anthozoa</taxon>
        <taxon>Octocorallia</taxon>
        <taxon>Malacalcyonacea</taxon>
        <taxon>Plexauridae</taxon>
        <taxon>Paramuricea</taxon>
    </lineage>
</organism>
<sequence>MEEDNLHVTEDIIQSLAREIVGELFVPDNRPKQDQQFGAIKAFRELELITENVDVEKQCKWSCCYTSSTSCSLC</sequence>
<proteinExistence type="predicted"/>
<accession>A0A7D9JSK0</accession>
<evidence type="ECO:0000313" key="2">
    <source>
        <dbReference type="Proteomes" id="UP001152795"/>
    </source>
</evidence>
<comment type="caution">
    <text evidence="1">The sequence shown here is derived from an EMBL/GenBank/DDBJ whole genome shotgun (WGS) entry which is preliminary data.</text>
</comment>
<protein>
    <submittedName>
        <fullName evidence="1">Uncharacterized protein</fullName>
    </submittedName>
</protein>
<feature type="non-terminal residue" evidence="1">
    <location>
        <position position="74"/>
    </location>
</feature>
<keyword evidence="2" id="KW-1185">Reference proteome</keyword>
<name>A0A7D9JSK0_PARCT</name>
<dbReference type="EMBL" id="CACRXK020020629">
    <property type="protein sequence ID" value="CAB4035026.1"/>
    <property type="molecule type" value="Genomic_DNA"/>
</dbReference>
<gene>
    <name evidence="1" type="ORF">PACLA_8A066823</name>
</gene>
<evidence type="ECO:0000313" key="1">
    <source>
        <dbReference type="EMBL" id="CAB4035026.1"/>
    </source>
</evidence>
<reference evidence="1" key="1">
    <citation type="submission" date="2020-04" db="EMBL/GenBank/DDBJ databases">
        <authorList>
            <person name="Alioto T."/>
            <person name="Alioto T."/>
            <person name="Gomez Garrido J."/>
        </authorList>
    </citation>
    <scope>NUCLEOTIDE SEQUENCE</scope>
    <source>
        <strain evidence="1">A484AB</strain>
    </source>
</reference>